<dbReference type="PANTHER" id="PTHR24104:SF25">
    <property type="entry name" value="PROTEIN LIN-41"/>
    <property type="match status" value="1"/>
</dbReference>
<dbReference type="PANTHER" id="PTHR24104">
    <property type="entry name" value="E3 UBIQUITIN-PROTEIN LIGASE NHLRC1-RELATED"/>
    <property type="match status" value="1"/>
</dbReference>
<evidence type="ECO:0000256" key="3">
    <source>
        <dbReference type="SAM" id="SignalP"/>
    </source>
</evidence>
<evidence type="ECO:0000313" key="4">
    <source>
        <dbReference type="EMBL" id="CAF1080185.1"/>
    </source>
</evidence>
<keyword evidence="3" id="KW-0732">Signal</keyword>
<dbReference type="EMBL" id="CAJNOH010000581">
    <property type="protein sequence ID" value="CAF1080185.1"/>
    <property type="molecule type" value="Genomic_DNA"/>
</dbReference>
<dbReference type="GO" id="GO:0008270">
    <property type="term" value="F:zinc ion binding"/>
    <property type="evidence" value="ECO:0007669"/>
    <property type="project" value="UniProtKB-KW"/>
</dbReference>
<feature type="repeat" description="NHL" evidence="2">
    <location>
        <begin position="80"/>
        <end position="123"/>
    </location>
</feature>
<dbReference type="PROSITE" id="PS51125">
    <property type="entry name" value="NHL"/>
    <property type="match status" value="2"/>
</dbReference>
<evidence type="ECO:0000256" key="2">
    <source>
        <dbReference type="PROSITE-ProRule" id="PRU00504"/>
    </source>
</evidence>
<dbReference type="Gene3D" id="2.120.10.30">
    <property type="entry name" value="TolB, C-terminal domain"/>
    <property type="match status" value="1"/>
</dbReference>
<dbReference type="InterPro" id="IPR001258">
    <property type="entry name" value="NHL_repeat"/>
</dbReference>
<keyword evidence="1" id="KW-0677">Repeat</keyword>
<dbReference type="Pfam" id="PF01436">
    <property type="entry name" value="NHL"/>
    <property type="match status" value="3"/>
</dbReference>
<sequence>MFHIEILYIILALSCSLQWNSAGTTVAGDGNGAAAVTLNRLRTPSDVILDSSNTLYIADSGNNRVQRWLAGATTGSTVAGQAGGTQGNGSNQLNSPAGVVIGSSGNIYVADTGNNRIQLWSSGAVQGTSIVNTGLSSPSRITRNANTGILYVSDRGAHRVIRIDPATRTVTRVAGGNTGGNANTQLNSPNGIYFSSTSNSLVIANSGAHNIVRWVIGATTGTVLAGTTGVSGNTATQLSNPTGVTFDSMGNMYVADTGNHRIQFFRSGQTVGTTIAGTETAGIGASSLSSPSAVRLDNQEIANELPTRKIVVGISSNKGIRRKQK</sequence>
<organism evidence="5 6">
    <name type="scientific">Rotaria sordida</name>
    <dbReference type="NCBI Taxonomy" id="392033"/>
    <lineage>
        <taxon>Eukaryota</taxon>
        <taxon>Metazoa</taxon>
        <taxon>Spiralia</taxon>
        <taxon>Gnathifera</taxon>
        <taxon>Rotifera</taxon>
        <taxon>Eurotatoria</taxon>
        <taxon>Bdelloidea</taxon>
        <taxon>Philodinida</taxon>
        <taxon>Philodinidae</taxon>
        <taxon>Rotaria</taxon>
    </lineage>
</organism>
<comment type="caution">
    <text evidence="5">The sequence shown here is derived from an EMBL/GenBank/DDBJ whole genome shotgun (WGS) entry which is preliminary data.</text>
</comment>
<evidence type="ECO:0000313" key="5">
    <source>
        <dbReference type="EMBL" id="CAF1269602.1"/>
    </source>
</evidence>
<dbReference type="CDD" id="cd05819">
    <property type="entry name" value="NHL"/>
    <property type="match status" value="1"/>
</dbReference>
<evidence type="ECO:0000313" key="6">
    <source>
        <dbReference type="Proteomes" id="UP000663870"/>
    </source>
</evidence>
<feature type="chain" id="PRO_5044132046" evidence="3">
    <location>
        <begin position="23"/>
        <end position="325"/>
    </location>
</feature>
<dbReference type="Gene3D" id="2.40.10.500">
    <property type="match status" value="2"/>
</dbReference>
<dbReference type="EMBL" id="CAJNOL010001029">
    <property type="protein sequence ID" value="CAF1269602.1"/>
    <property type="molecule type" value="Genomic_DNA"/>
</dbReference>
<dbReference type="InterPro" id="IPR050952">
    <property type="entry name" value="TRIM-NHL_E3_ligases"/>
</dbReference>
<name>A0A815BA75_9BILA</name>
<dbReference type="SUPFAM" id="SSF63829">
    <property type="entry name" value="Calcium-dependent phosphotriesterase"/>
    <property type="match status" value="1"/>
</dbReference>
<proteinExistence type="predicted"/>
<reference evidence="5" key="1">
    <citation type="submission" date="2021-02" db="EMBL/GenBank/DDBJ databases">
        <authorList>
            <person name="Nowell W R."/>
        </authorList>
    </citation>
    <scope>NUCLEOTIDE SEQUENCE</scope>
</reference>
<feature type="repeat" description="NHL" evidence="2">
    <location>
        <begin position="225"/>
        <end position="268"/>
    </location>
</feature>
<accession>A0A815BA75</accession>
<dbReference type="Proteomes" id="UP000663870">
    <property type="component" value="Unassembled WGS sequence"/>
</dbReference>
<dbReference type="AlphaFoldDB" id="A0A815BA75"/>
<dbReference type="InterPro" id="IPR011042">
    <property type="entry name" value="6-blade_b-propeller_TolB-like"/>
</dbReference>
<dbReference type="Proteomes" id="UP000663854">
    <property type="component" value="Unassembled WGS sequence"/>
</dbReference>
<feature type="signal peptide" evidence="3">
    <location>
        <begin position="1"/>
        <end position="22"/>
    </location>
</feature>
<gene>
    <name evidence="5" type="ORF">JXQ802_LOCUS27916</name>
    <name evidence="4" type="ORF">PYM288_LOCUS18632</name>
</gene>
<evidence type="ECO:0000256" key="1">
    <source>
        <dbReference type="ARBA" id="ARBA00022737"/>
    </source>
</evidence>
<keyword evidence="6" id="KW-1185">Reference proteome</keyword>
<protein>
    <submittedName>
        <fullName evidence="5">Uncharacterized protein</fullName>
    </submittedName>
</protein>